<dbReference type="EMBL" id="CAWUPB010001195">
    <property type="protein sequence ID" value="CAK7354668.1"/>
    <property type="molecule type" value="Genomic_DNA"/>
</dbReference>
<comment type="caution">
    <text evidence="1">The sequence shown here is derived from an EMBL/GenBank/DDBJ whole genome shotgun (WGS) entry which is preliminary data.</text>
</comment>
<accession>A0AAV1SME0</accession>
<protein>
    <submittedName>
        <fullName evidence="1">Uncharacterized protein</fullName>
    </submittedName>
</protein>
<keyword evidence="2" id="KW-1185">Reference proteome</keyword>
<gene>
    <name evidence="1" type="ORF">DCAF_LOCUS25279</name>
</gene>
<evidence type="ECO:0000313" key="1">
    <source>
        <dbReference type="EMBL" id="CAK7354668.1"/>
    </source>
</evidence>
<dbReference type="AlphaFoldDB" id="A0AAV1SME0"/>
<sequence>MTTMAAISSPFFLLETPPSPPRILAVSVEQGYRVIPRNLLSAFNSSNSPNFTVPSIKIDAASSPSFLLETPPTPPRIVAVSVEDGYRVIPQHLISAFNDSAAAVSSFSGESFSHRRRRNFIECVIRRSKLLLDKRRERERNLKLDHKRKIRILMSMRFLFGLGQSMGDGKLSDEGVQDCISGKNTRLVVGTS</sequence>
<evidence type="ECO:0000313" key="2">
    <source>
        <dbReference type="Proteomes" id="UP001314170"/>
    </source>
</evidence>
<reference evidence="1 2" key="1">
    <citation type="submission" date="2024-01" db="EMBL/GenBank/DDBJ databases">
        <authorList>
            <person name="Waweru B."/>
        </authorList>
    </citation>
    <scope>NUCLEOTIDE SEQUENCE [LARGE SCALE GENOMIC DNA]</scope>
</reference>
<dbReference type="Proteomes" id="UP001314170">
    <property type="component" value="Unassembled WGS sequence"/>
</dbReference>
<organism evidence="1 2">
    <name type="scientific">Dovyalis caffra</name>
    <dbReference type="NCBI Taxonomy" id="77055"/>
    <lineage>
        <taxon>Eukaryota</taxon>
        <taxon>Viridiplantae</taxon>
        <taxon>Streptophyta</taxon>
        <taxon>Embryophyta</taxon>
        <taxon>Tracheophyta</taxon>
        <taxon>Spermatophyta</taxon>
        <taxon>Magnoliopsida</taxon>
        <taxon>eudicotyledons</taxon>
        <taxon>Gunneridae</taxon>
        <taxon>Pentapetalae</taxon>
        <taxon>rosids</taxon>
        <taxon>fabids</taxon>
        <taxon>Malpighiales</taxon>
        <taxon>Salicaceae</taxon>
        <taxon>Flacourtieae</taxon>
        <taxon>Dovyalis</taxon>
    </lineage>
</organism>
<name>A0AAV1SME0_9ROSI</name>
<proteinExistence type="predicted"/>